<keyword evidence="4 7" id="KW-0133">Cell shape</keyword>
<dbReference type="InterPro" id="IPR045380">
    <property type="entry name" value="LD_TPept_scaffold_dom"/>
</dbReference>
<dbReference type="SUPFAM" id="SSF47090">
    <property type="entry name" value="PGBD-like"/>
    <property type="match status" value="1"/>
</dbReference>
<dbReference type="CDD" id="cd16913">
    <property type="entry name" value="YkuD_like"/>
    <property type="match status" value="1"/>
</dbReference>
<evidence type="ECO:0000256" key="8">
    <source>
        <dbReference type="SAM" id="MobiDB-lite"/>
    </source>
</evidence>
<dbReference type="Pfam" id="PF03734">
    <property type="entry name" value="YkuD"/>
    <property type="match status" value="1"/>
</dbReference>
<dbReference type="InterPro" id="IPR036365">
    <property type="entry name" value="PGBD-like_sf"/>
</dbReference>
<dbReference type="InterPro" id="IPR005490">
    <property type="entry name" value="LD_TPept_cat_dom"/>
</dbReference>
<evidence type="ECO:0000256" key="3">
    <source>
        <dbReference type="ARBA" id="ARBA00022679"/>
    </source>
</evidence>
<sequence>MVAHAPIPFARRTAHAVALAALLAAAPGLSAPALAAPDETRLAALDGRAGLDAGPLPAASAPAEERVPSPLDAMPTYPVPADAPQASPPRTGSLGPIALPPTIGAEALVGPMLIGRLGAIEGDLGLEYGADDVAGLRAFYAARAHAPAWIAPAADGLGWSEAALALAHVLAAAGDEGLDPAAYPLPPLPAGPAFDPAAAAQADIAFSAVLVRYAQDARGGRLEPTRLHELITPTLDIPGAEAILSGLADAADPAVALADHNPPHEGYRRLRTALAELRAAETAPEPMVAVPPGPVLRPGARDARVPLLRARFGMEAPQAEAEARVYDVALAGAVEDFQREHGLVVDGIVGNQTIAALASVDPARREGDLLANMERWRWLPRDLGEKAIFVNVPGYRLEVLDGGAIVHETRVVVGKPGQETPIFSDEMEYVVVSPTWTIPPSIMRNEILPGLRADPNYAAARGYEVIRNGSTITVRQPPGPRNALGHIKFMFPNGHHVYLHDTPSRGLFDTIRRAYSHGCVRVENPFALADLLLAEQGWPEARLRALVGPRERYVHLDEHVPVHLAYFTLEVEDDGRIVPHEDIYGFDRLTREALGLDP</sequence>
<dbReference type="SUPFAM" id="SSF141523">
    <property type="entry name" value="L,D-transpeptidase catalytic domain-like"/>
    <property type="match status" value="1"/>
</dbReference>
<dbReference type="InterPro" id="IPR036366">
    <property type="entry name" value="PGBDSf"/>
</dbReference>
<dbReference type="InterPro" id="IPR038063">
    <property type="entry name" value="Transpep_catalytic_dom"/>
</dbReference>
<evidence type="ECO:0000256" key="7">
    <source>
        <dbReference type="PROSITE-ProRule" id="PRU01373"/>
    </source>
</evidence>
<keyword evidence="3" id="KW-0808">Transferase</keyword>
<feature type="active site" description="Proton donor/acceptor" evidence="7">
    <location>
        <position position="500"/>
    </location>
</feature>
<keyword evidence="9" id="KW-0732">Signal</keyword>
<name>A0A917Q745_9HYPH</name>
<dbReference type="GO" id="GO:0008360">
    <property type="term" value="P:regulation of cell shape"/>
    <property type="evidence" value="ECO:0007669"/>
    <property type="project" value="UniProtKB-UniRule"/>
</dbReference>
<dbReference type="EMBL" id="BMMF01000003">
    <property type="protein sequence ID" value="GGK25673.1"/>
    <property type="molecule type" value="Genomic_DNA"/>
</dbReference>
<comment type="caution">
    <text evidence="11">The sequence shown here is derived from an EMBL/GenBank/DDBJ whole genome shotgun (WGS) entry which is preliminary data.</text>
</comment>
<evidence type="ECO:0000256" key="4">
    <source>
        <dbReference type="ARBA" id="ARBA00022960"/>
    </source>
</evidence>
<dbReference type="Proteomes" id="UP000600449">
    <property type="component" value="Unassembled WGS sequence"/>
</dbReference>
<comment type="similarity">
    <text evidence="2">Belongs to the YkuD family.</text>
</comment>
<evidence type="ECO:0000313" key="11">
    <source>
        <dbReference type="EMBL" id="GGK25673.1"/>
    </source>
</evidence>
<feature type="active site" description="Nucleophile" evidence="7">
    <location>
        <position position="519"/>
    </location>
</feature>
<dbReference type="InterPro" id="IPR002477">
    <property type="entry name" value="Peptidoglycan-bd-like"/>
</dbReference>
<dbReference type="Gene3D" id="2.40.440.10">
    <property type="entry name" value="L,D-transpeptidase catalytic domain-like"/>
    <property type="match status" value="1"/>
</dbReference>
<evidence type="ECO:0000256" key="6">
    <source>
        <dbReference type="ARBA" id="ARBA00023316"/>
    </source>
</evidence>
<dbReference type="Pfam" id="PF20142">
    <property type="entry name" value="Scaffold"/>
    <property type="match status" value="1"/>
</dbReference>
<dbReference type="AlphaFoldDB" id="A0A917Q745"/>
<evidence type="ECO:0000256" key="2">
    <source>
        <dbReference type="ARBA" id="ARBA00005992"/>
    </source>
</evidence>
<evidence type="ECO:0000256" key="5">
    <source>
        <dbReference type="ARBA" id="ARBA00022984"/>
    </source>
</evidence>
<dbReference type="Gene3D" id="1.10.101.10">
    <property type="entry name" value="PGBD-like superfamily/PGBD"/>
    <property type="match status" value="1"/>
</dbReference>
<evidence type="ECO:0000256" key="1">
    <source>
        <dbReference type="ARBA" id="ARBA00004752"/>
    </source>
</evidence>
<feature type="chain" id="PRO_5037530202" description="L,D-TPase catalytic domain-containing protein" evidence="9">
    <location>
        <begin position="36"/>
        <end position="598"/>
    </location>
</feature>
<dbReference type="GO" id="GO:0016740">
    <property type="term" value="F:transferase activity"/>
    <property type="evidence" value="ECO:0007669"/>
    <property type="project" value="UniProtKB-KW"/>
</dbReference>
<dbReference type="PANTHER" id="PTHR41533:SF2">
    <property type="entry name" value="BLR7131 PROTEIN"/>
    <property type="match status" value="1"/>
</dbReference>
<accession>A0A917Q745</accession>
<feature type="region of interest" description="Disordered" evidence="8">
    <location>
        <begin position="55"/>
        <end position="89"/>
    </location>
</feature>
<comment type="pathway">
    <text evidence="1 7">Cell wall biogenesis; peptidoglycan biosynthesis.</text>
</comment>
<feature type="domain" description="L,D-TPase catalytic" evidence="10">
    <location>
        <begin position="386"/>
        <end position="546"/>
    </location>
</feature>
<feature type="signal peptide" evidence="9">
    <location>
        <begin position="1"/>
        <end position="35"/>
    </location>
</feature>
<dbReference type="GO" id="GO:0071555">
    <property type="term" value="P:cell wall organization"/>
    <property type="evidence" value="ECO:0007669"/>
    <property type="project" value="UniProtKB-UniRule"/>
</dbReference>
<evidence type="ECO:0000259" key="10">
    <source>
        <dbReference type="PROSITE" id="PS52029"/>
    </source>
</evidence>
<reference evidence="11 12" key="1">
    <citation type="journal article" date="2014" name="Int. J. Syst. Evol. Microbiol.">
        <title>Complete genome sequence of Corynebacterium casei LMG S-19264T (=DSM 44701T), isolated from a smear-ripened cheese.</title>
        <authorList>
            <consortium name="US DOE Joint Genome Institute (JGI-PGF)"/>
            <person name="Walter F."/>
            <person name="Albersmeier A."/>
            <person name="Kalinowski J."/>
            <person name="Ruckert C."/>
        </authorList>
    </citation>
    <scope>NUCLEOTIDE SEQUENCE [LARGE SCALE GENOMIC DNA]</scope>
    <source>
        <strain evidence="11 12">CGMCC 1.9161</strain>
    </source>
</reference>
<evidence type="ECO:0000256" key="9">
    <source>
        <dbReference type="SAM" id="SignalP"/>
    </source>
</evidence>
<keyword evidence="12" id="KW-1185">Reference proteome</keyword>
<keyword evidence="6 7" id="KW-0961">Cell wall biogenesis/degradation</keyword>
<proteinExistence type="inferred from homology"/>
<gene>
    <name evidence="11" type="ORF">GCM10011322_10260</name>
</gene>
<dbReference type="InterPro" id="IPR052905">
    <property type="entry name" value="LD-transpeptidase_YkuD-like"/>
</dbReference>
<dbReference type="PROSITE" id="PS52029">
    <property type="entry name" value="LD_TPASE"/>
    <property type="match status" value="1"/>
</dbReference>
<protein>
    <recommendedName>
        <fullName evidence="10">L,D-TPase catalytic domain-containing protein</fullName>
    </recommendedName>
</protein>
<dbReference type="GO" id="GO:0009252">
    <property type="term" value="P:peptidoglycan biosynthetic process"/>
    <property type="evidence" value="ECO:0007669"/>
    <property type="project" value="UniProtKB-KW"/>
</dbReference>
<organism evidence="11 12">
    <name type="scientific">Salinarimonas ramus</name>
    <dbReference type="NCBI Taxonomy" id="690164"/>
    <lineage>
        <taxon>Bacteria</taxon>
        <taxon>Pseudomonadati</taxon>
        <taxon>Pseudomonadota</taxon>
        <taxon>Alphaproteobacteria</taxon>
        <taxon>Hyphomicrobiales</taxon>
        <taxon>Salinarimonadaceae</taxon>
        <taxon>Salinarimonas</taxon>
    </lineage>
</organism>
<dbReference type="GO" id="GO:0004180">
    <property type="term" value="F:carboxypeptidase activity"/>
    <property type="evidence" value="ECO:0007669"/>
    <property type="project" value="UniProtKB-ARBA"/>
</dbReference>
<dbReference type="RefSeq" id="WP_188910316.1">
    <property type="nucleotide sequence ID" value="NZ_BMMF01000003.1"/>
</dbReference>
<keyword evidence="5 7" id="KW-0573">Peptidoglycan synthesis</keyword>
<evidence type="ECO:0000313" key="12">
    <source>
        <dbReference type="Proteomes" id="UP000600449"/>
    </source>
</evidence>
<dbReference type="PANTHER" id="PTHR41533">
    <property type="entry name" value="L,D-TRANSPEPTIDASE HI_1667-RELATED"/>
    <property type="match status" value="1"/>
</dbReference>
<dbReference type="Pfam" id="PF01471">
    <property type="entry name" value="PG_binding_1"/>
    <property type="match status" value="1"/>
</dbReference>